<dbReference type="RefSeq" id="WP_160822636.1">
    <property type="nucleotide sequence ID" value="NZ_JBHSXS010000012.1"/>
</dbReference>
<keyword evidence="3 5" id="KW-1133">Transmembrane helix</keyword>
<evidence type="ECO:0000313" key="8">
    <source>
        <dbReference type="Proteomes" id="UP001596380"/>
    </source>
</evidence>
<reference evidence="8" key="1">
    <citation type="journal article" date="2019" name="Int. J. Syst. Evol. Microbiol.">
        <title>The Global Catalogue of Microorganisms (GCM) 10K type strain sequencing project: providing services to taxonomists for standard genome sequencing and annotation.</title>
        <authorList>
            <consortium name="The Broad Institute Genomics Platform"/>
            <consortium name="The Broad Institute Genome Sequencing Center for Infectious Disease"/>
            <person name="Wu L."/>
            <person name="Ma J."/>
        </authorList>
    </citation>
    <scope>NUCLEOTIDE SEQUENCE [LARGE SCALE GENOMIC DNA]</scope>
    <source>
        <strain evidence="8">JCM 3369</strain>
    </source>
</reference>
<name>A0ABW2CL46_9ACTN</name>
<evidence type="ECO:0000256" key="5">
    <source>
        <dbReference type="SAM" id="Phobius"/>
    </source>
</evidence>
<comment type="subcellular location">
    <subcellularLocation>
        <location evidence="1">Membrane</location>
        <topology evidence="1">Multi-pass membrane protein</topology>
    </subcellularLocation>
</comment>
<dbReference type="Proteomes" id="UP001596380">
    <property type="component" value="Unassembled WGS sequence"/>
</dbReference>
<evidence type="ECO:0000256" key="1">
    <source>
        <dbReference type="ARBA" id="ARBA00004141"/>
    </source>
</evidence>
<gene>
    <name evidence="7" type="ORF">ACFQKB_21195</name>
</gene>
<feature type="transmembrane region" description="Helical" evidence="5">
    <location>
        <begin position="75"/>
        <end position="96"/>
    </location>
</feature>
<feature type="transmembrane region" description="Helical" evidence="5">
    <location>
        <begin position="117"/>
        <end position="137"/>
    </location>
</feature>
<accession>A0ABW2CL46</accession>
<proteinExistence type="predicted"/>
<dbReference type="EMBL" id="JBHSXS010000012">
    <property type="protein sequence ID" value="MFC6882284.1"/>
    <property type="molecule type" value="Genomic_DNA"/>
</dbReference>
<evidence type="ECO:0000256" key="3">
    <source>
        <dbReference type="ARBA" id="ARBA00022989"/>
    </source>
</evidence>
<evidence type="ECO:0000256" key="4">
    <source>
        <dbReference type="ARBA" id="ARBA00023136"/>
    </source>
</evidence>
<evidence type="ECO:0000259" key="6">
    <source>
        <dbReference type="Pfam" id="PF07291"/>
    </source>
</evidence>
<evidence type="ECO:0000313" key="7">
    <source>
        <dbReference type="EMBL" id="MFC6882284.1"/>
    </source>
</evidence>
<dbReference type="InterPro" id="IPR009908">
    <property type="entry name" value="Methylamine_util_MauE"/>
</dbReference>
<dbReference type="Pfam" id="PF07291">
    <property type="entry name" value="MauE"/>
    <property type="match status" value="1"/>
</dbReference>
<comment type="caution">
    <text evidence="7">The sequence shown here is derived from an EMBL/GenBank/DDBJ whole genome shotgun (WGS) entry which is preliminary data.</text>
</comment>
<organism evidence="7 8">
    <name type="scientific">Actinomadura yumaensis</name>
    <dbReference type="NCBI Taxonomy" id="111807"/>
    <lineage>
        <taxon>Bacteria</taxon>
        <taxon>Bacillati</taxon>
        <taxon>Actinomycetota</taxon>
        <taxon>Actinomycetes</taxon>
        <taxon>Streptosporangiales</taxon>
        <taxon>Thermomonosporaceae</taxon>
        <taxon>Actinomadura</taxon>
    </lineage>
</organism>
<keyword evidence="2 5" id="KW-0812">Transmembrane</keyword>
<keyword evidence="4 5" id="KW-0472">Membrane</keyword>
<feature type="transmembrane region" description="Helical" evidence="5">
    <location>
        <begin position="143"/>
        <end position="164"/>
    </location>
</feature>
<protein>
    <submittedName>
        <fullName evidence="7">MauE/DoxX family redox-associated membrane protein</fullName>
    </submittedName>
</protein>
<evidence type="ECO:0000256" key="2">
    <source>
        <dbReference type="ARBA" id="ARBA00022692"/>
    </source>
</evidence>
<feature type="domain" description="Methylamine utilisation protein MauE" evidence="6">
    <location>
        <begin position="3"/>
        <end position="133"/>
    </location>
</feature>
<feature type="transmembrane region" description="Helical" evidence="5">
    <location>
        <begin position="46"/>
        <end position="69"/>
    </location>
</feature>
<sequence>MREYLPLATQCLMAGVFASASFGKLRSREDFGRFVTTVRKLTMREGASTVRIAAAFAALETLTAVLIAVPATARIGFGLASALLTVFIGVVFRAVRGRVFAECGCFGRHGSVMSYPLLLRNAALLAIAVTGAVLAAPVSPLGLAGHALALAAGIVAASALLRYYDHAVTAVLMRFRPKAGT</sequence>
<keyword evidence="8" id="KW-1185">Reference proteome</keyword>